<feature type="region of interest" description="Disordered" evidence="8">
    <location>
        <begin position="154"/>
        <end position="191"/>
    </location>
</feature>
<keyword evidence="2" id="KW-0813">Transport</keyword>
<name>A0A6A5V549_9PLEO</name>
<feature type="compositionally biased region" description="Low complexity" evidence="8">
    <location>
        <begin position="168"/>
        <end position="179"/>
    </location>
</feature>
<evidence type="ECO:0000313" key="10">
    <source>
        <dbReference type="Proteomes" id="UP000800036"/>
    </source>
</evidence>
<keyword evidence="7" id="KW-0539">Nucleus</keyword>
<dbReference type="OrthoDB" id="2538017at2759"/>
<keyword evidence="4" id="KW-0653">Protein transport</keyword>
<gene>
    <name evidence="9" type="ORF">BU23DRAFT_555414</name>
</gene>
<dbReference type="PANTHER" id="PTHR13437:SF2">
    <property type="entry name" value="NUCLEOPORIN P58_P45"/>
    <property type="match status" value="1"/>
</dbReference>
<accession>A0A6A5V549</accession>
<dbReference type="GO" id="GO:0015031">
    <property type="term" value="P:protein transport"/>
    <property type="evidence" value="ECO:0007669"/>
    <property type="project" value="UniProtKB-KW"/>
</dbReference>
<feature type="compositionally biased region" description="Polar residues" evidence="8">
    <location>
        <begin position="16"/>
        <end position="43"/>
    </location>
</feature>
<keyword evidence="5" id="KW-0811">Translocation</keyword>
<dbReference type="GO" id="GO:0017056">
    <property type="term" value="F:structural constituent of nuclear pore"/>
    <property type="evidence" value="ECO:0007669"/>
    <property type="project" value="InterPro"/>
</dbReference>
<feature type="compositionally biased region" description="Low complexity" evidence="8">
    <location>
        <begin position="118"/>
        <end position="130"/>
    </location>
</feature>
<feature type="region of interest" description="Disordered" evidence="8">
    <location>
        <begin position="16"/>
        <end position="141"/>
    </location>
</feature>
<feature type="compositionally biased region" description="Polar residues" evidence="8">
    <location>
        <begin position="98"/>
        <end position="109"/>
    </location>
</feature>
<evidence type="ECO:0000256" key="6">
    <source>
        <dbReference type="ARBA" id="ARBA00023132"/>
    </source>
</evidence>
<dbReference type="Pfam" id="PF21121">
    <property type="entry name" value="Nup49_C"/>
    <property type="match status" value="1"/>
</dbReference>
<comment type="subcellular location">
    <subcellularLocation>
        <location evidence="1">Nucleus</location>
        <location evidence="1">Nuclear pore complex</location>
    </subcellularLocation>
</comment>
<dbReference type="Pfam" id="PF13634">
    <property type="entry name" value="Nucleoporin_FG"/>
    <property type="match status" value="2"/>
</dbReference>
<sequence>MAGFGRSNSLSINTSGSLFGNQTSQGQQSAGLFGSSTNVSQPPQTSGLFGSTTTQTGGTGGLFGGASTAQASQPPQSAGLFGNAGKPATGSTGGLFGASTQQSQPQQGASLFGGTLGGNTTTQNQTSQSGGLFGGLGQNQNQSNQAKLSLFGASTQQQNPTGGSLFGNTQQNQPQQQTNSLFGGMNTQQNNPLGSSNVLQMNDVSQIKGTHRIGDLHPEIQKQIYQMDELIAMKQVIANRVRETYPGHATSLETIAPDVAYVENKLATVQLGLENDAASIAQLDAIVAKDRQDGELAFRAIINQTLPAQFQYGNPANLSASTKKVDADETSKPVDLVEYFNRRTDDLGKTLETYQAQIREIELHLRTMEAGTFEKQQQLMGARNKQMDDRQQLVEALRAIEAAIVDSAKKVGRVRDQVTTFTLGGATTLL</sequence>
<dbReference type="InterPro" id="IPR024882">
    <property type="entry name" value="NUP58/p45/49"/>
</dbReference>
<evidence type="ECO:0000256" key="1">
    <source>
        <dbReference type="ARBA" id="ARBA00004567"/>
    </source>
</evidence>
<evidence type="ECO:0000256" key="3">
    <source>
        <dbReference type="ARBA" id="ARBA00022816"/>
    </source>
</evidence>
<evidence type="ECO:0000313" key="9">
    <source>
        <dbReference type="EMBL" id="KAF1972174.1"/>
    </source>
</evidence>
<dbReference type="PANTHER" id="PTHR13437">
    <property type="entry name" value="NUCLEOPORIN P58/P45 NUCLEOPORIN-LIKE PROTEIN 1"/>
    <property type="match status" value="1"/>
</dbReference>
<dbReference type="AlphaFoldDB" id="A0A6A5V549"/>
<dbReference type="EMBL" id="ML976689">
    <property type="protein sequence ID" value="KAF1972174.1"/>
    <property type="molecule type" value="Genomic_DNA"/>
</dbReference>
<evidence type="ECO:0000256" key="7">
    <source>
        <dbReference type="ARBA" id="ARBA00023242"/>
    </source>
</evidence>
<dbReference type="Proteomes" id="UP000800036">
    <property type="component" value="Unassembled WGS sequence"/>
</dbReference>
<evidence type="ECO:0008006" key="11">
    <source>
        <dbReference type="Google" id="ProtNLM"/>
    </source>
</evidence>
<dbReference type="GO" id="GO:0005643">
    <property type="term" value="C:nuclear pore"/>
    <property type="evidence" value="ECO:0007669"/>
    <property type="project" value="UniProtKB-SubCell"/>
</dbReference>
<dbReference type="Gene3D" id="6.10.140.1350">
    <property type="match status" value="1"/>
</dbReference>
<organism evidence="9 10">
    <name type="scientific">Bimuria novae-zelandiae CBS 107.79</name>
    <dbReference type="NCBI Taxonomy" id="1447943"/>
    <lineage>
        <taxon>Eukaryota</taxon>
        <taxon>Fungi</taxon>
        <taxon>Dikarya</taxon>
        <taxon>Ascomycota</taxon>
        <taxon>Pezizomycotina</taxon>
        <taxon>Dothideomycetes</taxon>
        <taxon>Pleosporomycetidae</taxon>
        <taxon>Pleosporales</taxon>
        <taxon>Massarineae</taxon>
        <taxon>Didymosphaeriaceae</taxon>
        <taxon>Bimuria</taxon>
    </lineage>
</organism>
<keyword evidence="10" id="KW-1185">Reference proteome</keyword>
<protein>
    <recommendedName>
        <fullName evidence="11">Nucleoporin Nup54 alpha-helical domain-containing protein</fullName>
    </recommendedName>
</protein>
<evidence type="ECO:0000256" key="8">
    <source>
        <dbReference type="SAM" id="MobiDB-lite"/>
    </source>
</evidence>
<evidence type="ECO:0000256" key="2">
    <source>
        <dbReference type="ARBA" id="ARBA00022448"/>
    </source>
</evidence>
<reference evidence="9" key="1">
    <citation type="journal article" date="2020" name="Stud. Mycol.">
        <title>101 Dothideomycetes genomes: a test case for predicting lifestyles and emergence of pathogens.</title>
        <authorList>
            <person name="Haridas S."/>
            <person name="Albert R."/>
            <person name="Binder M."/>
            <person name="Bloem J."/>
            <person name="Labutti K."/>
            <person name="Salamov A."/>
            <person name="Andreopoulos B."/>
            <person name="Baker S."/>
            <person name="Barry K."/>
            <person name="Bills G."/>
            <person name="Bluhm B."/>
            <person name="Cannon C."/>
            <person name="Castanera R."/>
            <person name="Culley D."/>
            <person name="Daum C."/>
            <person name="Ezra D."/>
            <person name="Gonzalez J."/>
            <person name="Henrissat B."/>
            <person name="Kuo A."/>
            <person name="Liang C."/>
            <person name="Lipzen A."/>
            <person name="Lutzoni F."/>
            <person name="Magnuson J."/>
            <person name="Mondo S."/>
            <person name="Nolan M."/>
            <person name="Ohm R."/>
            <person name="Pangilinan J."/>
            <person name="Park H.-J."/>
            <person name="Ramirez L."/>
            <person name="Alfaro M."/>
            <person name="Sun H."/>
            <person name="Tritt A."/>
            <person name="Yoshinaga Y."/>
            <person name="Zwiers L.-H."/>
            <person name="Turgeon B."/>
            <person name="Goodwin S."/>
            <person name="Spatafora J."/>
            <person name="Crous P."/>
            <person name="Grigoriev I."/>
        </authorList>
    </citation>
    <scope>NUCLEOTIDE SEQUENCE</scope>
    <source>
        <strain evidence="9">CBS 107.79</strain>
    </source>
</reference>
<evidence type="ECO:0000256" key="4">
    <source>
        <dbReference type="ARBA" id="ARBA00022927"/>
    </source>
</evidence>
<keyword evidence="3" id="KW-0509">mRNA transport</keyword>
<evidence type="ECO:0000256" key="5">
    <source>
        <dbReference type="ARBA" id="ARBA00023010"/>
    </source>
</evidence>
<feature type="compositionally biased region" description="Low complexity" evidence="8">
    <location>
        <begin position="44"/>
        <end position="56"/>
    </location>
</feature>
<dbReference type="InterPro" id="IPR025574">
    <property type="entry name" value="Nucleoporin_FG_rpt"/>
</dbReference>
<keyword evidence="6" id="KW-0906">Nuclear pore complex</keyword>
<proteinExistence type="predicted"/>
<dbReference type="GO" id="GO:0051028">
    <property type="term" value="P:mRNA transport"/>
    <property type="evidence" value="ECO:0007669"/>
    <property type="project" value="UniProtKB-KW"/>
</dbReference>
<dbReference type="GO" id="GO:0008139">
    <property type="term" value="F:nuclear localization sequence binding"/>
    <property type="evidence" value="ECO:0007669"/>
    <property type="project" value="InterPro"/>
</dbReference>